<reference evidence="1 2" key="1">
    <citation type="journal article" date="2022" name="bioRxiv">
        <title>An ancient truncated duplication of the anti-Mullerian hormone receptor type 2 gene is a potential conserved master sex determinant in the Pangasiidae catfish family.</title>
        <authorList>
            <person name="Wen M."/>
            <person name="Pan Q."/>
            <person name="Jouanno E."/>
            <person name="Montfort J."/>
            <person name="Zahm M."/>
            <person name="Cabau C."/>
            <person name="Klopp C."/>
            <person name="Iampietro C."/>
            <person name="Roques C."/>
            <person name="Bouchez O."/>
            <person name="Castinel A."/>
            <person name="Donnadieu C."/>
            <person name="Parrinello H."/>
            <person name="Poncet C."/>
            <person name="Belmonte E."/>
            <person name="Gautier V."/>
            <person name="Avarre J.-C."/>
            <person name="Dugue R."/>
            <person name="Gustiano R."/>
            <person name="Ha T.T.T."/>
            <person name="Campet M."/>
            <person name="Sriphairoj K."/>
            <person name="Ribolli J."/>
            <person name="de Almeida F.L."/>
            <person name="Desvignes T."/>
            <person name="Postlethwait J.H."/>
            <person name="Bucao C.F."/>
            <person name="Robinson-Rechavi M."/>
            <person name="Bobe J."/>
            <person name="Herpin A."/>
            <person name="Guiguen Y."/>
        </authorList>
    </citation>
    <scope>NUCLEOTIDE SEQUENCE [LARGE SCALE GENOMIC DNA]</scope>
    <source>
        <strain evidence="1">YG-Dec2019</strain>
    </source>
</reference>
<keyword evidence="2" id="KW-1185">Reference proteome</keyword>
<protein>
    <submittedName>
        <fullName evidence="1">Uncharacterized protein</fullName>
    </submittedName>
</protein>
<gene>
    <name evidence="1" type="ORF">PGIGA_G00166880</name>
</gene>
<evidence type="ECO:0000313" key="2">
    <source>
        <dbReference type="Proteomes" id="UP000829447"/>
    </source>
</evidence>
<name>A0ACC5XSN1_PANGG</name>
<dbReference type="EMBL" id="CM040480">
    <property type="protein sequence ID" value="MCI4394288.1"/>
    <property type="molecule type" value="Genomic_DNA"/>
</dbReference>
<evidence type="ECO:0000313" key="1">
    <source>
        <dbReference type="EMBL" id="MCI4394288.1"/>
    </source>
</evidence>
<sequence length="89" mass="10176">MDARSFEMRVRSSGSSMSRLRAKTKGAGYIALGAGFRTRRHLIDVAEFRRAWESLRFLREGRIFSAQLRRDSIQVAKVVFALAKVLEQT</sequence>
<accession>A0ACC5XSN1</accession>
<comment type="caution">
    <text evidence="1">The sequence shown here is derived from an EMBL/GenBank/DDBJ whole genome shotgun (WGS) entry which is preliminary data.</text>
</comment>
<organism evidence="1 2">
    <name type="scientific">Pangasianodon gigas</name>
    <name type="common">Mekong giant catfish</name>
    <name type="synonym">Pangasius gigas</name>
    <dbReference type="NCBI Taxonomy" id="30993"/>
    <lineage>
        <taxon>Eukaryota</taxon>
        <taxon>Metazoa</taxon>
        <taxon>Chordata</taxon>
        <taxon>Craniata</taxon>
        <taxon>Vertebrata</taxon>
        <taxon>Euteleostomi</taxon>
        <taxon>Actinopterygii</taxon>
        <taxon>Neopterygii</taxon>
        <taxon>Teleostei</taxon>
        <taxon>Ostariophysi</taxon>
        <taxon>Siluriformes</taxon>
        <taxon>Pangasiidae</taxon>
        <taxon>Pangasianodon</taxon>
    </lineage>
</organism>
<proteinExistence type="predicted"/>
<dbReference type="Proteomes" id="UP000829447">
    <property type="component" value="Linkage Group LG27"/>
</dbReference>